<dbReference type="PANTHER" id="PTHR43065">
    <property type="entry name" value="SENSOR HISTIDINE KINASE"/>
    <property type="match status" value="1"/>
</dbReference>
<evidence type="ECO:0000259" key="2">
    <source>
        <dbReference type="PROSITE" id="PS50109"/>
    </source>
</evidence>
<keyword evidence="5" id="KW-1185">Reference proteome</keyword>
<keyword evidence="4" id="KW-0808">Transferase</keyword>
<accession>A0ABY6HWN2</accession>
<dbReference type="GO" id="GO:0004673">
    <property type="term" value="F:protein histidine kinase activity"/>
    <property type="evidence" value="ECO:0007669"/>
    <property type="project" value="UniProtKB-EC"/>
</dbReference>
<dbReference type="Pfam" id="PF02518">
    <property type="entry name" value="HATPase_c"/>
    <property type="match status" value="1"/>
</dbReference>
<dbReference type="Pfam" id="PF00512">
    <property type="entry name" value="HisKA"/>
    <property type="match status" value="1"/>
</dbReference>
<feature type="domain" description="Response regulatory" evidence="3">
    <location>
        <begin position="390"/>
        <end position="510"/>
    </location>
</feature>
<dbReference type="InterPro" id="IPR001789">
    <property type="entry name" value="Sig_transdc_resp-reg_receiver"/>
</dbReference>
<name>A0ABY6HWN2_9ARCH</name>
<dbReference type="SUPFAM" id="SSF52172">
    <property type="entry name" value="CheY-like"/>
    <property type="match status" value="2"/>
</dbReference>
<dbReference type="InterPro" id="IPR036890">
    <property type="entry name" value="HATPase_C_sf"/>
</dbReference>
<feature type="domain" description="Histidine kinase" evidence="2">
    <location>
        <begin position="149"/>
        <end position="369"/>
    </location>
</feature>
<dbReference type="PANTHER" id="PTHR43065:SF42">
    <property type="entry name" value="TWO-COMPONENT SENSOR PPRA"/>
    <property type="match status" value="1"/>
</dbReference>
<proteinExistence type="predicted"/>
<keyword evidence="4" id="KW-0418">Kinase</keyword>
<dbReference type="SMART" id="SM00448">
    <property type="entry name" value="REC"/>
    <property type="match status" value="2"/>
</dbReference>
<protein>
    <submittedName>
        <fullName evidence="4">Sensor histidine kinase RcsC</fullName>
        <ecNumber evidence="4">2.7.13.3</ecNumber>
    </submittedName>
</protein>
<evidence type="ECO:0000313" key="5">
    <source>
        <dbReference type="Proteomes" id="UP001208689"/>
    </source>
</evidence>
<dbReference type="Proteomes" id="UP001208689">
    <property type="component" value="Chromosome"/>
</dbReference>
<dbReference type="Pfam" id="PF00072">
    <property type="entry name" value="Response_reg"/>
    <property type="match status" value="2"/>
</dbReference>
<evidence type="ECO:0000259" key="3">
    <source>
        <dbReference type="PROSITE" id="PS50110"/>
    </source>
</evidence>
<reference evidence="4" key="1">
    <citation type="submission" date="2022-09" db="EMBL/GenBank/DDBJ databases">
        <title>Actin cytoskeleton and complex cell architecture in an #Asgard archaeon.</title>
        <authorList>
            <person name="Ponce Toledo R.I."/>
            <person name="Schleper C."/>
            <person name="Rodrigues Oliveira T."/>
            <person name="Wollweber F."/>
            <person name="Xu J."/>
            <person name="Rittmann S."/>
            <person name="Klingl A."/>
            <person name="Pilhofer M."/>
        </authorList>
    </citation>
    <scope>NUCLEOTIDE SEQUENCE</scope>
    <source>
        <strain evidence="4">B-35</strain>
    </source>
</reference>
<evidence type="ECO:0000313" key="4">
    <source>
        <dbReference type="EMBL" id="UYP47247.1"/>
    </source>
</evidence>
<dbReference type="Gene3D" id="3.40.50.2300">
    <property type="match status" value="2"/>
</dbReference>
<dbReference type="SUPFAM" id="SSF55874">
    <property type="entry name" value="ATPase domain of HSP90 chaperone/DNA topoisomerase II/histidine kinase"/>
    <property type="match status" value="1"/>
</dbReference>
<dbReference type="PROSITE" id="PS50110">
    <property type="entry name" value="RESPONSE_REGULATORY"/>
    <property type="match status" value="2"/>
</dbReference>
<dbReference type="InterPro" id="IPR004358">
    <property type="entry name" value="Sig_transdc_His_kin-like_C"/>
</dbReference>
<dbReference type="InterPro" id="IPR003594">
    <property type="entry name" value="HATPase_dom"/>
</dbReference>
<dbReference type="SUPFAM" id="SSF47384">
    <property type="entry name" value="Homodimeric domain of signal transducing histidine kinase"/>
    <property type="match status" value="1"/>
</dbReference>
<sequence>MNDNILNLLLVEDNEGDANLILSFLEESNKIEFTVDWKRNICEFSIDGSDQSYDVILLDLSLPNFSGIEAFSMMHKNFPDIPIVVLTSVINEDEAIKTLQQGAQDVISKDHLTTFLLNRAIKHSIERKQMEQEIIRTQKLETIGILAGGIAHDFNNILTSILGNISLVKMEISPEDQPDVHEILGEAETASLRAKDLANQLLTFSKGGAPVKKLTNLFVLIHDSATFALRGSNVRCNLDVDPEMWEVNVDPNQIHQVLNNIIINADQAMPKGGEITIHVKNISTKKNYFPSNVSERPYIEISIQDDGIGITTENLSRIFDPYFTYGKVNGSGLGLTTSYSIIKRHEGYMWVDSELGVGTTVFVLLPAHPKPFSPQLAKTSSHEGKKEKYKVLIMDDEIGVRTILAKMLRRLNYSVVETVNGTESIAAYEDALSTSHPVDLLIMDLTIPGGMGGEKAINILHKKYPDIKAIVSSGYSNDPIMAEYAKFGFIGVLMKPFTIKNLKYTLANVLNLKVE</sequence>
<dbReference type="CDD" id="cd00082">
    <property type="entry name" value="HisKA"/>
    <property type="match status" value="1"/>
</dbReference>
<organism evidence="4 5">
    <name type="scientific">Candidatus Lokiarchaeum ossiferum</name>
    <dbReference type="NCBI Taxonomy" id="2951803"/>
    <lineage>
        <taxon>Archaea</taxon>
        <taxon>Promethearchaeati</taxon>
        <taxon>Promethearchaeota</taxon>
        <taxon>Promethearchaeia</taxon>
        <taxon>Promethearchaeales</taxon>
        <taxon>Promethearchaeaceae</taxon>
        <taxon>Candidatus Lokiarchaeum</taxon>
    </lineage>
</organism>
<dbReference type="EC" id="2.7.13.3" evidence="4"/>
<dbReference type="InterPro" id="IPR011006">
    <property type="entry name" value="CheY-like_superfamily"/>
</dbReference>
<dbReference type="Gene3D" id="1.10.287.130">
    <property type="match status" value="1"/>
</dbReference>
<dbReference type="Gene3D" id="3.30.565.10">
    <property type="entry name" value="Histidine kinase-like ATPase, C-terminal domain"/>
    <property type="match status" value="1"/>
</dbReference>
<dbReference type="EMBL" id="CP104013">
    <property type="protein sequence ID" value="UYP47247.1"/>
    <property type="molecule type" value="Genomic_DNA"/>
</dbReference>
<dbReference type="SMART" id="SM00387">
    <property type="entry name" value="HATPase_c"/>
    <property type="match status" value="1"/>
</dbReference>
<evidence type="ECO:0000256" key="1">
    <source>
        <dbReference type="ARBA" id="ARBA00022553"/>
    </source>
</evidence>
<dbReference type="CDD" id="cd00156">
    <property type="entry name" value="REC"/>
    <property type="match status" value="2"/>
</dbReference>
<dbReference type="InterPro" id="IPR036097">
    <property type="entry name" value="HisK_dim/P_sf"/>
</dbReference>
<dbReference type="PROSITE" id="PS50109">
    <property type="entry name" value="HIS_KIN"/>
    <property type="match status" value="1"/>
</dbReference>
<dbReference type="PRINTS" id="PR00344">
    <property type="entry name" value="BCTRLSENSOR"/>
</dbReference>
<dbReference type="InterPro" id="IPR003661">
    <property type="entry name" value="HisK_dim/P_dom"/>
</dbReference>
<keyword evidence="1" id="KW-0597">Phosphoprotein</keyword>
<dbReference type="InterPro" id="IPR005467">
    <property type="entry name" value="His_kinase_dom"/>
</dbReference>
<gene>
    <name evidence="4" type="ORF">NEF87_003532</name>
</gene>
<feature type="domain" description="Response regulatory" evidence="3">
    <location>
        <begin position="7"/>
        <end position="124"/>
    </location>
</feature>
<dbReference type="SMART" id="SM00388">
    <property type="entry name" value="HisKA"/>
    <property type="match status" value="1"/>
</dbReference>